<dbReference type="STRING" id="525904.Tter_1985"/>
<dbReference type="PIRSF" id="PIRSF033303">
    <property type="entry name" value="UCP033303"/>
    <property type="match status" value="1"/>
</dbReference>
<evidence type="ECO:0000313" key="2">
    <source>
        <dbReference type="Proteomes" id="UP000000323"/>
    </source>
</evidence>
<evidence type="ECO:0008006" key="3">
    <source>
        <dbReference type="Google" id="ProtNLM"/>
    </source>
</evidence>
<dbReference type="Pfam" id="PF07040">
    <property type="entry name" value="DUF1326"/>
    <property type="match status" value="1"/>
</dbReference>
<proteinExistence type="predicted"/>
<accession>D1CGL9</accession>
<dbReference type="AlphaFoldDB" id="D1CGL9"/>
<gene>
    <name evidence="1" type="ordered locus">Tter_1985</name>
</gene>
<reference evidence="2" key="1">
    <citation type="journal article" date="2010" name="Stand. Genomic Sci.">
        <title>Complete genome sequence of 'Thermobaculum terrenum' type strain (YNP1).</title>
        <authorList>
            <person name="Kiss H."/>
            <person name="Cleland D."/>
            <person name="Lapidus A."/>
            <person name="Lucas S."/>
            <person name="Glavina Del Rio T."/>
            <person name="Nolan M."/>
            <person name="Tice H."/>
            <person name="Han C."/>
            <person name="Goodwin L."/>
            <person name="Pitluck S."/>
            <person name="Liolios K."/>
            <person name="Ivanova N."/>
            <person name="Mavromatis K."/>
            <person name="Ovchinnikova G."/>
            <person name="Pati A."/>
            <person name="Chen A."/>
            <person name="Palaniappan K."/>
            <person name="Land M."/>
            <person name="Hauser L."/>
            <person name="Chang Y."/>
            <person name="Jeffries C."/>
            <person name="Lu M."/>
            <person name="Brettin T."/>
            <person name="Detter J."/>
            <person name="Goker M."/>
            <person name="Tindall B."/>
            <person name="Beck B."/>
            <person name="McDermott T."/>
            <person name="Woyke T."/>
            <person name="Bristow J."/>
            <person name="Eisen J."/>
            <person name="Markowitz V."/>
            <person name="Hugenholtz P."/>
            <person name="Kyrpides N."/>
            <person name="Klenk H."/>
            <person name="Cheng J."/>
        </authorList>
    </citation>
    <scope>NUCLEOTIDE SEQUENCE [LARGE SCALE GENOMIC DNA]</scope>
    <source>
        <strain evidence="2">ATCC BAA-798 / YNP1</strain>
    </source>
</reference>
<organism evidence="1 2">
    <name type="scientific">Thermobaculum terrenum (strain ATCC BAA-798 / CCMEE 7001 / YNP1)</name>
    <dbReference type="NCBI Taxonomy" id="525904"/>
    <lineage>
        <taxon>Bacteria</taxon>
        <taxon>Bacillati</taxon>
        <taxon>Chloroflexota</taxon>
        <taxon>Chloroflexia</taxon>
        <taxon>Candidatus Thermobaculales</taxon>
        <taxon>Candidatus Thermobaculaceae</taxon>
        <taxon>Thermobaculum</taxon>
    </lineage>
</organism>
<dbReference type="Proteomes" id="UP000000323">
    <property type="component" value="Chromosome 2"/>
</dbReference>
<dbReference type="InterPro" id="IPR014581">
    <property type="entry name" value="UCP033303"/>
</dbReference>
<protein>
    <recommendedName>
        <fullName evidence="3">DUF1326 domain-containing protein</fullName>
    </recommendedName>
</protein>
<evidence type="ECO:0000313" key="1">
    <source>
        <dbReference type="EMBL" id="ACZ42890.1"/>
    </source>
</evidence>
<dbReference type="eggNOG" id="COG5588">
    <property type="taxonomic scope" value="Bacteria"/>
</dbReference>
<keyword evidence="2" id="KW-1185">Reference proteome</keyword>
<dbReference type="InterPro" id="IPR009758">
    <property type="entry name" value="DUF1326"/>
</dbReference>
<sequence length="207" mass="22732">MATQATPTWQIKGTIVLACNCDYGCPCNFNAPPTQGHCEGGWSWHIDEGSYGDVRLDNLTFSILCDWPGAIHEGNGKALVLIDEHADDAQHEAISTLVSGEVGGPWAILRHTWTEVYGPYPAAYELDLREHHSSIRAGSILDLELEPIRNPVTGAEAHPRILLPEGFVWKDGCVTASRKFRVQHSVSYDHSGKYAAFAKFEYSGPPS</sequence>
<dbReference type="EMBL" id="CP001826">
    <property type="protein sequence ID" value="ACZ42890.1"/>
    <property type="molecule type" value="Genomic_DNA"/>
</dbReference>
<dbReference type="RefSeq" id="WP_012875921.1">
    <property type="nucleotide sequence ID" value="NC_013526.1"/>
</dbReference>
<dbReference type="KEGG" id="ttr:Tter_1985"/>
<name>D1CGL9_THET1</name>
<dbReference type="HOGENOM" id="CLU_092801_0_0_0"/>